<dbReference type="GO" id="GO:0005615">
    <property type="term" value="C:extracellular space"/>
    <property type="evidence" value="ECO:0007669"/>
    <property type="project" value="InterPro"/>
</dbReference>
<dbReference type="Gene3D" id="1.50.10.20">
    <property type="match status" value="1"/>
</dbReference>
<dbReference type="InterPro" id="IPR050473">
    <property type="entry name" value="A2M/Complement_sys"/>
</dbReference>
<dbReference type="SUPFAM" id="SSF48239">
    <property type="entry name" value="Terpenoid cyclases/Protein prenyltransferases"/>
    <property type="match status" value="1"/>
</dbReference>
<dbReference type="PANTHER" id="PTHR11412:SF171">
    <property type="entry name" value="PREGNANCY ZONE PROTEIN-LIKE PROTEIN"/>
    <property type="match status" value="1"/>
</dbReference>
<sequence>MKYRHNDKSYSACGENEYGNATGSLWLTAFCIKTMAHSVKFIDIDKDDLRISGDWILSHQQADGCFPQVPFFLICIVLL</sequence>
<evidence type="ECO:0000313" key="2">
    <source>
        <dbReference type="EMBL" id="KAH3834400.1"/>
    </source>
</evidence>
<dbReference type="Proteomes" id="UP000828390">
    <property type="component" value="Unassembled WGS sequence"/>
</dbReference>
<evidence type="ECO:0000259" key="1">
    <source>
        <dbReference type="Pfam" id="PF07678"/>
    </source>
</evidence>
<dbReference type="InterPro" id="IPR008930">
    <property type="entry name" value="Terpenoid_cyclase/PrenylTrfase"/>
</dbReference>
<dbReference type="EMBL" id="JAIWYP010000004">
    <property type="protein sequence ID" value="KAH3834400.1"/>
    <property type="molecule type" value="Genomic_DNA"/>
</dbReference>
<dbReference type="PANTHER" id="PTHR11412">
    <property type="entry name" value="MACROGLOBULIN / COMPLEMENT"/>
    <property type="match status" value="1"/>
</dbReference>
<evidence type="ECO:0000313" key="3">
    <source>
        <dbReference type="Proteomes" id="UP000828390"/>
    </source>
</evidence>
<reference evidence="2" key="1">
    <citation type="journal article" date="2019" name="bioRxiv">
        <title>The Genome of the Zebra Mussel, Dreissena polymorpha: A Resource for Invasive Species Research.</title>
        <authorList>
            <person name="McCartney M.A."/>
            <person name="Auch B."/>
            <person name="Kono T."/>
            <person name="Mallez S."/>
            <person name="Zhang Y."/>
            <person name="Obille A."/>
            <person name="Becker A."/>
            <person name="Abrahante J.E."/>
            <person name="Garbe J."/>
            <person name="Badalamenti J.P."/>
            <person name="Herman A."/>
            <person name="Mangelson H."/>
            <person name="Liachko I."/>
            <person name="Sullivan S."/>
            <person name="Sone E.D."/>
            <person name="Koren S."/>
            <person name="Silverstein K.A.T."/>
            <person name="Beckman K.B."/>
            <person name="Gohl D.M."/>
        </authorList>
    </citation>
    <scope>NUCLEOTIDE SEQUENCE</scope>
    <source>
        <strain evidence="2">Duluth1</strain>
        <tissue evidence="2">Whole animal</tissue>
    </source>
</reference>
<dbReference type="AlphaFoldDB" id="A0A9D4K7H4"/>
<accession>A0A9D4K7H4</accession>
<dbReference type="InterPro" id="IPR011626">
    <property type="entry name" value="Alpha-macroglobulin_TED"/>
</dbReference>
<reference evidence="2" key="2">
    <citation type="submission" date="2020-11" db="EMBL/GenBank/DDBJ databases">
        <authorList>
            <person name="McCartney M.A."/>
            <person name="Auch B."/>
            <person name="Kono T."/>
            <person name="Mallez S."/>
            <person name="Becker A."/>
            <person name="Gohl D.M."/>
            <person name="Silverstein K.A.T."/>
            <person name="Koren S."/>
            <person name="Bechman K.B."/>
            <person name="Herman A."/>
            <person name="Abrahante J.E."/>
            <person name="Garbe J."/>
        </authorList>
    </citation>
    <scope>NUCLEOTIDE SEQUENCE</scope>
    <source>
        <strain evidence="2">Duluth1</strain>
        <tissue evidence="2">Whole animal</tissue>
    </source>
</reference>
<dbReference type="Pfam" id="PF07678">
    <property type="entry name" value="TED_complement"/>
    <property type="match status" value="1"/>
</dbReference>
<feature type="domain" description="Alpha-macroglobulin-like TED" evidence="1">
    <location>
        <begin position="1"/>
        <end position="68"/>
    </location>
</feature>
<name>A0A9D4K7H4_DREPO</name>
<organism evidence="2 3">
    <name type="scientific">Dreissena polymorpha</name>
    <name type="common">Zebra mussel</name>
    <name type="synonym">Mytilus polymorpha</name>
    <dbReference type="NCBI Taxonomy" id="45954"/>
    <lineage>
        <taxon>Eukaryota</taxon>
        <taxon>Metazoa</taxon>
        <taxon>Spiralia</taxon>
        <taxon>Lophotrochozoa</taxon>
        <taxon>Mollusca</taxon>
        <taxon>Bivalvia</taxon>
        <taxon>Autobranchia</taxon>
        <taxon>Heteroconchia</taxon>
        <taxon>Euheterodonta</taxon>
        <taxon>Imparidentia</taxon>
        <taxon>Neoheterodontei</taxon>
        <taxon>Myida</taxon>
        <taxon>Dreissenoidea</taxon>
        <taxon>Dreissenidae</taxon>
        <taxon>Dreissena</taxon>
    </lineage>
</organism>
<keyword evidence="3" id="KW-1185">Reference proteome</keyword>
<gene>
    <name evidence="2" type="ORF">DPMN_107724</name>
</gene>
<protein>
    <recommendedName>
        <fullName evidence="1">Alpha-macroglobulin-like TED domain-containing protein</fullName>
    </recommendedName>
</protein>
<proteinExistence type="predicted"/>
<comment type="caution">
    <text evidence="2">The sequence shown here is derived from an EMBL/GenBank/DDBJ whole genome shotgun (WGS) entry which is preliminary data.</text>
</comment>